<feature type="compositionally biased region" description="Polar residues" evidence="1">
    <location>
        <begin position="206"/>
        <end position="217"/>
    </location>
</feature>
<comment type="caution">
    <text evidence="3">The sequence shown here is derived from an EMBL/GenBank/DDBJ whole genome shotgun (WGS) entry which is preliminary data.</text>
</comment>
<sequence>MTPEMQKYIDLLESQLGYAEKADAYTKFGAWYGKNVEFDADYSSAPWCDMFLSWAGHKLGYEEWIGQFAWTVEHAKWFKKQGAWGKKPEPGAFVFYDWSGSKSIDKIDHVGIVTRVEGDTIFTIEANIDGGVAKRKERDTSKVVGYGYPERVKARLEKEAAKKEAENQVIEVPDQSLASLIPRTGTQPPGQGSLVLNLDPGAQPQDRLQSQDPASSKSETRQEPKGQTKKPTSKSGSPATSSTAKKVPQSTATSSSGADATAKKGKHAKPTTADTTSATAEPLPTHVDASAGNPLPSLNTPTLIGSTLVAALALLAVVKTRRVRAASAAAKPAPRPARPQPGRRRRRGTPLRTSPLLVTTEPTADLITTGAGELVTTSAADLVTAGTGDLFTTAAGELVTTGPGELVTAGTGDLFTAARELTDITAGELVAATAHLSTPDILSTVRDTLGRLAAAHASPGRTSHLTEAGSGETTWGAFEATSGAFGGVGTGGGRATMAGGPDDVTPARGRRALPFDTRPFDLTTDATPRRIDTGHAAGTDLNGTGHDYGTAPFSSAFDNVPYEPDFDRDRFDFTDQTGPMERIVDTDPAEVVVDTGPMERVVGTGTFERIVIPGATSKFDAFTPTGRTSTPAAGAQTPTGRTGTPSRGTLAGAGGTPSRNNPTRHPSTPAEHSGIAAGRPGSPATGIAAGRRGMGGSARATGAQTRATSISATYQGRRRATEAVDELTTYATALPRGRRHRRATSDPVEEFFQEAPLRGRRHRELVGAGSAPQTGRRGRHRA</sequence>
<dbReference type="EMBL" id="JBHSBI010000028">
    <property type="protein sequence ID" value="MFC4013540.1"/>
    <property type="molecule type" value="Genomic_DNA"/>
</dbReference>
<feature type="compositionally biased region" description="Polar residues" evidence="1">
    <location>
        <begin position="657"/>
        <end position="666"/>
    </location>
</feature>
<protein>
    <submittedName>
        <fullName evidence="3">CHAP domain-containing protein</fullName>
    </submittedName>
</protein>
<dbReference type="RefSeq" id="WP_379533396.1">
    <property type="nucleotide sequence ID" value="NZ_JBHSBI010000028.1"/>
</dbReference>
<reference evidence="4" key="1">
    <citation type="journal article" date="2019" name="Int. J. Syst. Evol. Microbiol.">
        <title>The Global Catalogue of Microorganisms (GCM) 10K type strain sequencing project: providing services to taxonomists for standard genome sequencing and annotation.</title>
        <authorList>
            <consortium name="The Broad Institute Genomics Platform"/>
            <consortium name="The Broad Institute Genome Sequencing Center for Infectious Disease"/>
            <person name="Wu L."/>
            <person name="Ma J."/>
        </authorList>
    </citation>
    <scope>NUCLEOTIDE SEQUENCE [LARGE SCALE GENOMIC DNA]</scope>
    <source>
        <strain evidence="4">TBRC 1276</strain>
    </source>
</reference>
<evidence type="ECO:0000313" key="4">
    <source>
        <dbReference type="Proteomes" id="UP001595851"/>
    </source>
</evidence>
<gene>
    <name evidence="3" type="ORF">ACFOY2_40370</name>
</gene>
<dbReference type="InterPro" id="IPR038765">
    <property type="entry name" value="Papain-like_cys_pep_sf"/>
</dbReference>
<keyword evidence="4" id="KW-1185">Reference proteome</keyword>
<evidence type="ECO:0000256" key="1">
    <source>
        <dbReference type="SAM" id="MobiDB-lite"/>
    </source>
</evidence>
<dbReference type="Proteomes" id="UP001595851">
    <property type="component" value="Unassembled WGS sequence"/>
</dbReference>
<feature type="compositionally biased region" description="Low complexity" evidence="1">
    <location>
        <begin position="637"/>
        <end position="649"/>
    </location>
</feature>
<evidence type="ECO:0000259" key="2">
    <source>
        <dbReference type="Pfam" id="PF05257"/>
    </source>
</evidence>
<dbReference type="InterPro" id="IPR007921">
    <property type="entry name" value="CHAP_dom"/>
</dbReference>
<dbReference type="Pfam" id="PF05257">
    <property type="entry name" value="CHAP"/>
    <property type="match status" value="1"/>
</dbReference>
<proteinExistence type="predicted"/>
<organism evidence="3 4">
    <name type="scientific">Nonomuraea purpurea</name>
    <dbReference type="NCBI Taxonomy" id="1849276"/>
    <lineage>
        <taxon>Bacteria</taxon>
        <taxon>Bacillati</taxon>
        <taxon>Actinomycetota</taxon>
        <taxon>Actinomycetes</taxon>
        <taxon>Streptosporangiales</taxon>
        <taxon>Streptosporangiaceae</taxon>
        <taxon>Nonomuraea</taxon>
    </lineage>
</organism>
<feature type="region of interest" description="Disordered" evidence="1">
    <location>
        <begin position="755"/>
        <end position="782"/>
    </location>
</feature>
<feature type="region of interest" description="Disordered" evidence="1">
    <location>
        <begin position="621"/>
        <end position="685"/>
    </location>
</feature>
<accession>A0ABV8GKW9</accession>
<feature type="region of interest" description="Disordered" evidence="1">
    <location>
        <begin position="497"/>
        <end position="544"/>
    </location>
</feature>
<feature type="domain" description="Peptidase C51" evidence="2">
    <location>
        <begin position="42"/>
        <end position="127"/>
    </location>
</feature>
<feature type="compositionally biased region" description="Polar residues" evidence="1">
    <location>
        <begin position="233"/>
        <end position="244"/>
    </location>
</feature>
<feature type="region of interest" description="Disordered" evidence="1">
    <location>
        <begin position="180"/>
        <end position="294"/>
    </location>
</feature>
<dbReference type="SUPFAM" id="SSF54001">
    <property type="entry name" value="Cysteine proteinases"/>
    <property type="match status" value="1"/>
</dbReference>
<feature type="region of interest" description="Disordered" evidence="1">
    <location>
        <begin position="325"/>
        <end position="354"/>
    </location>
</feature>
<evidence type="ECO:0000313" key="3">
    <source>
        <dbReference type="EMBL" id="MFC4013540.1"/>
    </source>
</evidence>
<feature type="compositionally biased region" description="Low complexity" evidence="1">
    <location>
        <begin position="250"/>
        <end position="260"/>
    </location>
</feature>
<name>A0ABV8GKW9_9ACTN</name>